<feature type="transmembrane region" description="Helical" evidence="3">
    <location>
        <begin position="185"/>
        <end position="205"/>
    </location>
</feature>
<dbReference type="GO" id="GO:0052621">
    <property type="term" value="F:diguanylate cyclase activity"/>
    <property type="evidence" value="ECO:0007669"/>
    <property type="project" value="UniProtKB-EC"/>
</dbReference>
<feature type="transmembrane region" description="Helical" evidence="3">
    <location>
        <begin position="76"/>
        <end position="95"/>
    </location>
</feature>
<protein>
    <recommendedName>
        <fullName evidence="1">diguanylate cyclase</fullName>
        <ecNumber evidence="1">2.7.7.65</ecNumber>
    </recommendedName>
</protein>
<dbReference type="InterPro" id="IPR029787">
    <property type="entry name" value="Nucleotide_cyclase"/>
</dbReference>
<accession>A0A2G9WY21</accession>
<evidence type="ECO:0000313" key="5">
    <source>
        <dbReference type="EMBL" id="PIO99616.1"/>
    </source>
</evidence>
<dbReference type="Pfam" id="PF16927">
    <property type="entry name" value="HisKA_7TM"/>
    <property type="match status" value="1"/>
</dbReference>
<dbReference type="InterPro" id="IPR000014">
    <property type="entry name" value="PAS"/>
</dbReference>
<reference evidence="5 6" key="1">
    <citation type="submission" date="2017-08" db="EMBL/GenBank/DDBJ databases">
        <title>Pleomorphomonas carboxidotrophicus sp. nov., a new mesophilic hydrogenogenic carboxidotroph.</title>
        <authorList>
            <person name="Esquivel-Elizondo S."/>
            <person name="Krajmalnik-Brown R."/>
            <person name="Maldonado J."/>
        </authorList>
    </citation>
    <scope>NUCLEOTIDE SEQUENCE [LARGE SCALE GENOMIC DNA]</scope>
    <source>
        <strain evidence="5 6">SVCO-16</strain>
    </source>
</reference>
<keyword evidence="3" id="KW-0812">Transmembrane</keyword>
<dbReference type="Proteomes" id="UP000231070">
    <property type="component" value="Unassembled WGS sequence"/>
</dbReference>
<feature type="transmembrane region" description="Helical" evidence="3">
    <location>
        <begin position="107"/>
        <end position="127"/>
    </location>
</feature>
<feature type="transmembrane region" description="Helical" evidence="3">
    <location>
        <begin position="217"/>
        <end position="236"/>
    </location>
</feature>
<comment type="caution">
    <text evidence="5">The sequence shown here is derived from an EMBL/GenBank/DDBJ whole genome shotgun (WGS) entry which is preliminary data.</text>
</comment>
<feature type="transmembrane region" description="Helical" evidence="3">
    <location>
        <begin position="41"/>
        <end position="64"/>
    </location>
</feature>
<dbReference type="NCBIfam" id="TIGR00254">
    <property type="entry name" value="GGDEF"/>
    <property type="match status" value="1"/>
</dbReference>
<dbReference type="PANTHER" id="PTHR45138">
    <property type="entry name" value="REGULATORY COMPONENTS OF SENSORY TRANSDUCTION SYSTEM"/>
    <property type="match status" value="1"/>
</dbReference>
<dbReference type="InterPro" id="IPR000160">
    <property type="entry name" value="GGDEF_dom"/>
</dbReference>
<evidence type="ECO:0000256" key="1">
    <source>
        <dbReference type="ARBA" id="ARBA00012528"/>
    </source>
</evidence>
<dbReference type="EMBL" id="NQVN01000004">
    <property type="protein sequence ID" value="PIO99616.1"/>
    <property type="molecule type" value="Genomic_DNA"/>
</dbReference>
<dbReference type="CDD" id="cd00130">
    <property type="entry name" value="PAS"/>
    <property type="match status" value="1"/>
</dbReference>
<dbReference type="InterPro" id="IPR043128">
    <property type="entry name" value="Rev_trsase/Diguanyl_cyclase"/>
</dbReference>
<dbReference type="AlphaFoldDB" id="A0A2G9WY21"/>
<gene>
    <name evidence="5" type="ORF">CJ014_09940</name>
</gene>
<name>A0A2G9WY21_9HYPH</name>
<comment type="catalytic activity">
    <reaction evidence="2">
        <text>2 GTP = 3',3'-c-di-GMP + 2 diphosphate</text>
        <dbReference type="Rhea" id="RHEA:24898"/>
        <dbReference type="ChEBI" id="CHEBI:33019"/>
        <dbReference type="ChEBI" id="CHEBI:37565"/>
        <dbReference type="ChEBI" id="CHEBI:58805"/>
        <dbReference type="EC" id="2.7.7.65"/>
    </reaction>
</comment>
<dbReference type="PANTHER" id="PTHR45138:SF9">
    <property type="entry name" value="DIGUANYLATE CYCLASE DGCM-RELATED"/>
    <property type="match status" value="1"/>
</dbReference>
<evidence type="ECO:0000313" key="6">
    <source>
        <dbReference type="Proteomes" id="UP000231070"/>
    </source>
</evidence>
<organism evidence="5 6">
    <name type="scientific">Pleomorphomonas carboxyditropha</name>
    <dbReference type="NCBI Taxonomy" id="2023338"/>
    <lineage>
        <taxon>Bacteria</taxon>
        <taxon>Pseudomonadati</taxon>
        <taxon>Pseudomonadota</taxon>
        <taxon>Alphaproteobacteria</taxon>
        <taxon>Hyphomicrobiales</taxon>
        <taxon>Pleomorphomonadaceae</taxon>
        <taxon>Pleomorphomonas</taxon>
    </lineage>
</organism>
<dbReference type="Gene3D" id="3.30.450.20">
    <property type="entry name" value="PAS domain"/>
    <property type="match status" value="1"/>
</dbReference>
<keyword evidence="3" id="KW-1133">Transmembrane helix</keyword>
<evidence type="ECO:0000256" key="3">
    <source>
        <dbReference type="SAM" id="Phobius"/>
    </source>
</evidence>
<dbReference type="SUPFAM" id="SSF55785">
    <property type="entry name" value="PYP-like sensor domain (PAS domain)"/>
    <property type="match status" value="1"/>
</dbReference>
<keyword evidence="3" id="KW-0472">Membrane</keyword>
<feature type="domain" description="GGDEF" evidence="4">
    <location>
        <begin position="438"/>
        <end position="571"/>
    </location>
</feature>
<dbReference type="Gene3D" id="3.30.70.270">
    <property type="match status" value="1"/>
</dbReference>
<feature type="transmembrane region" description="Helical" evidence="3">
    <location>
        <begin position="134"/>
        <end position="154"/>
    </location>
</feature>
<dbReference type="InterPro" id="IPR031621">
    <property type="entry name" value="HisKA_7TM"/>
</dbReference>
<proteinExistence type="predicted"/>
<dbReference type="EC" id="2.7.7.65" evidence="1"/>
<keyword evidence="6" id="KW-1185">Reference proteome</keyword>
<dbReference type="InterPro" id="IPR035965">
    <property type="entry name" value="PAS-like_dom_sf"/>
</dbReference>
<evidence type="ECO:0000259" key="4">
    <source>
        <dbReference type="PROSITE" id="PS50887"/>
    </source>
</evidence>
<dbReference type="Pfam" id="PF00990">
    <property type="entry name" value="GGDEF"/>
    <property type="match status" value="1"/>
</dbReference>
<dbReference type="InterPro" id="IPR050469">
    <property type="entry name" value="Diguanylate_Cyclase"/>
</dbReference>
<dbReference type="SUPFAM" id="SSF55073">
    <property type="entry name" value="Nucleotide cyclase"/>
    <property type="match status" value="1"/>
</dbReference>
<sequence length="583" mass="63567">MLGGVHFFARTRIKSKRNRKNPQNNVAEPPQTSDCPGARTLVQPAAVILAFVVVGAVLTAWHTLRLGNFPGRTDYLMLMASGGWWAVSAFFDISASDPATKIFYAELAWYGIVTTPISWMLFMTAYIRGSDLPNAALHTGLAIAAGLVMLTIAMTNDVHHLVYVAITPAPTPAYPHQLHYEHGPVFFAAMIAIYFFMALTAVRTLRAAIRAPRVHRIQFIGLLVSAMVPWAANAAYNLAGIRVFGFDPTPLAYVLAPMIYGVLISRNQFLSLAPVAIGAVVAAHPDGILVVSGNGFIAEANAAMRAIFDGRQLVGQPFSELGATFGPADRASLFDGSELVHRWRRGDRVYEVRTMAVDAVRHSRSVAYVLRDITDYLRAQESLFVSTRLMEERLEANLRLQEQLHEMAHRDSLTGLHNRRILENISGRLIDTADAVGRSLVAVSLDLDHFKRLNDTYGHKAGDDALVAMAGVLARSLRPGEVAVRMGGEEFLVLMPNADIEEARARTEAWRAVIRAQPVATSQGAAEITFSAGISAYPDTAASFEQMLQQADKAVYAAKRAGRNRVVVARPPGELGDGRTRSA</sequence>
<dbReference type="SMART" id="SM00267">
    <property type="entry name" value="GGDEF"/>
    <property type="match status" value="1"/>
</dbReference>
<evidence type="ECO:0000256" key="2">
    <source>
        <dbReference type="ARBA" id="ARBA00034247"/>
    </source>
</evidence>
<dbReference type="CDD" id="cd01949">
    <property type="entry name" value="GGDEF"/>
    <property type="match status" value="1"/>
</dbReference>
<dbReference type="FunFam" id="3.30.70.270:FF:000001">
    <property type="entry name" value="Diguanylate cyclase domain protein"/>
    <property type="match status" value="1"/>
</dbReference>
<dbReference type="PROSITE" id="PS50887">
    <property type="entry name" value="GGDEF"/>
    <property type="match status" value="1"/>
</dbReference>